<comment type="caution">
    <text evidence="1">The sequence shown here is derived from an EMBL/GenBank/DDBJ whole genome shotgun (WGS) entry which is preliminary data.</text>
</comment>
<accession>A0ACC2Q0J7</accession>
<dbReference type="Proteomes" id="UP001239111">
    <property type="component" value="Chromosome 1"/>
</dbReference>
<name>A0ACC2Q0J7_9HYME</name>
<sequence length="433" mass="49530">MNDARIVFMIYLIVMCIMRIEPLTFDKEKKLTSERSHKSGHRKKLPQIFGDSFDVHAPDFIQLVSKHGYPAEEHLVTTADGYKLKIHRIPGSPTHPKAPGKPIVYFQHGLLASSDCWVLFGPEKDLTFMMADAGFDVWVGNIRGNTYSRSHVSLDPDYDHEFWQYSWHEMGIYDIPAIIDHILDLTGERGLIYVGHSMGTTISYVLLSIKPEYNDKIWLAVSFAPVAIWTAPPSYTIKLLKLHSEDVRTFIYAAGVYEIMPRTKELTHLIEKSCGHRNSFHPMCLDNLWTSPGHEPQLLNESIVPYIYSFFPAGTSRQTLEHFHQNIDTGDFTMFNYSPGGNLDHYGQSHPPRYNLKKIITHVALYYGASDALAPPQNSITLAEHLPNVAVLKRVDDDHFNHYDFLVAKDIKLVLNNPVLHMVTNFLERRRAQ</sequence>
<evidence type="ECO:0000313" key="2">
    <source>
        <dbReference type="Proteomes" id="UP001239111"/>
    </source>
</evidence>
<evidence type="ECO:0000313" key="1">
    <source>
        <dbReference type="EMBL" id="KAJ8687585.1"/>
    </source>
</evidence>
<keyword evidence="2" id="KW-1185">Reference proteome</keyword>
<reference evidence="1" key="1">
    <citation type="submission" date="2023-04" db="EMBL/GenBank/DDBJ databases">
        <title>A chromosome-level genome assembly of the parasitoid wasp Eretmocerus hayati.</title>
        <authorList>
            <person name="Zhong Y."/>
            <person name="Liu S."/>
            <person name="Liu Y."/>
        </authorList>
    </citation>
    <scope>NUCLEOTIDE SEQUENCE</scope>
    <source>
        <strain evidence="1">ZJU_SS_LIU_2023</strain>
    </source>
</reference>
<proteinExistence type="predicted"/>
<organism evidence="1 2">
    <name type="scientific">Eretmocerus hayati</name>
    <dbReference type="NCBI Taxonomy" id="131215"/>
    <lineage>
        <taxon>Eukaryota</taxon>
        <taxon>Metazoa</taxon>
        <taxon>Ecdysozoa</taxon>
        <taxon>Arthropoda</taxon>
        <taxon>Hexapoda</taxon>
        <taxon>Insecta</taxon>
        <taxon>Pterygota</taxon>
        <taxon>Neoptera</taxon>
        <taxon>Endopterygota</taxon>
        <taxon>Hymenoptera</taxon>
        <taxon>Apocrita</taxon>
        <taxon>Proctotrupomorpha</taxon>
        <taxon>Chalcidoidea</taxon>
        <taxon>Aphelinidae</taxon>
        <taxon>Aphelininae</taxon>
        <taxon>Eretmocerus</taxon>
    </lineage>
</organism>
<dbReference type="EMBL" id="CM056741">
    <property type="protein sequence ID" value="KAJ8687585.1"/>
    <property type="molecule type" value="Genomic_DNA"/>
</dbReference>
<protein>
    <submittedName>
        <fullName evidence="1">Uncharacterized protein</fullName>
    </submittedName>
</protein>
<gene>
    <name evidence="1" type="ORF">QAD02_023379</name>
</gene>